<evidence type="ECO:0000313" key="3">
    <source>
        <dbReference type="Proteomes" id="UP001516023"/>
    </source>
</evidence>
<comment type="caution">
    <text evidence="2">The sequence shown here is derived from an EMBL/GenBank/DDBJ whole genome shotgun (WGS) entry which is preliminary data.</text>
</comment>
<dbReference type="Proteomes" id="UP001516023">
    <property type="component" value="Unassembled WGS sequence"/>
</dbReference>
<name>A0ABD3PAK3_9STRA</name>
<evidence type="ECO:0000256" key="1">
    <source>
        <dbReference type="SAM" id="MobiDB-lite"/>
    </source>
</evidence>
<proteinExistence type="predicted"/>
<evidence type="ECO:0000313" key="2">
    <source>
        <dbReference type="EMBL" id="KAL3784186.1"/>
    </source>
</evidence>
<dbReference type="EMBL" id="JABMIG020000241">
    <property type="protein sequence ID" value="KAL3784186.1"/>
    <property type="molecule type" value="Genomic_DNA"/>
</dbReference>
<feature type="region of interest" description="Disordered" evidence="1">
    <location>
        <begin position="1"/>
        <end position="59"/>
    </location>
</feature>
<accession>A0ABD3PAK3</accession>
<keyword evidence="3" id="KW-1185">Reference proteome</keyword>
<dbReference type="AlphaFoldDB" id="A0ABD3PAK3"/>
<organism evidence="2 3">
    <name type="scientific">Cyclotella cryptica</name>
    <dbReference type="NCBI Taxonomy" id="29204"/>
    <lineage>
        <taxon>Eukaryota</taxon>
        <taxon>Sar</taxon>
        <taxon>Stramenopiles</taxon>
        <taxon>Ochrophyta</taxon>
        <taxon>Bacillariophyta</taxon>
        <taxon>Coscinodiscophyceae</taxon>
        <taxon>Thalassiosirophycidae</taxon>
        <taxon>Stephanodiscales</taxon>
        <taxon>Stephanodiscaceae</taxon>
        <taxon>Cyclotella</taxon>
    </lineage>
</organism>
<gene>
    <name evidence="2" type="ORF">HJC23_001385</name>
</gene>
<reference evidence="2 3" key="1">
    <citation type="journal article" date="2020" name="G3 (Bethesda)">
        <title>Improved Reference Genome for Cyclotella cryptica CCMP332, a Model for Cell Wall Morphogenesis, Salinity Adaptation, and Lipid Production in Diatoms (Bacillariophyta).</title>
        <authorList>
            <person name="Roberts W.R."/>
            <person name="Downey K.M."/>
            <person name="Ruck E.C."/>
            <person name="Traller J.C."/>
            <person name="Alverson A.J."/>
        </authorList>
    </citation>
    <scope>NUCLEOTIDE SEQUENCE [LARGE SCALE GENOMIC DNA]</scope>
    <source>
        <strain evidence="2 3">CCMP332</strain>
    </source>
</reference>
<sequence length="233" mass="26678">MNCNNGEVQAQEDFPVNNTDNCHSNKLDSERDPPVNDTEDCHTEDIESEEYPANKESSLDTMKSEFYAEVDKKMGAISQDQRAKHIMSDDQFNENMNFSLSIKNATSERSLSLIMSYPHEIAYKWKMEGDWYSMWGMFQQCAHSPLFHCGGDGANQVHEEESQLEQKKGLVTDMVKKTDSPKDRQAEDTDEMGQPCKLLGFHFVKECFHRHNSGHHTAVSIHQQNTYTNSTNV</sequence>
<protein>
    <submittedName>
        <fullName evidence="2">Uncharacterized protein</fullName>
    </submittedName>
</protein>
<feature type="compositionally biased region" description="Basic and acidic residues" evidence="1">
    <location>
        <begin position="23"/>
        <end position="45"/>
    </location>
</feature>